<dbReference type="InterPro" id="IPR052155">
    <property type="entry name" value="Biofilm_reg_signaling"/>
</dbReference>
<feature type="transmembrane region" description="Helical" evidence="1">
    <location>
        <begin position="137"/>
        <end position="157"/>
    </location>
</feature>
<dbReference type="SMART" id="SM00267">
    <property type="entry name" value="GGDEF"/>
    <property type="match status" value="1"/>
</dbReference>
<feature type="transmembrane region" description="Helical" evidence="1">
    <location>
        <begin position="203"/>
        <end position="224"/>
    </location>
</feature>
<evidence type="ECO:0000259" key="2">
    <source>
        <dbReference type="PROSITE" id="PS50883"/>
    </source>
</evidence>
<dbReference type="InterPro" id="IPR035919">
    <property type="entry name" value="EAL_sf"/>
</dbReference>
<feature type="domain" description="EAL" evidence="2">
    <location>
        <begin position="546"/>
        <end position="800"/>
    </location>
</feature>
<dbReference type="InterPro" id="IPR029787">
    <property type="entry name" value="Nucleotide_cyclase"/>
</dbReference>
<evidence type="ECO:0000313" key="5">
    <source>
        <dbReference type="Proteomes" id="UP001172054"/>
    </source>
</evidence>
<dbReference type="NCBIfam" id="TIGR00254">
    <property type="entry name" value="GGDEF"/>
    <property type="match status" value="1"/>
</dbReference>
<feature type="transmembrane region" description="Helical" evidence="1">
    <location>
        <begin position="42"/>
        <end position="61"/>
    </location>
</feature>
<dbReference type="PROSITE" id="PS50883">
    <property type="entry name" value="EAL"/>
    <property type="match status" value="1"/>
</dbReference>
<comment type="caution">
    <text evidence="4">The sequence shown here is derived from an EMBL/GenBank/DDBJ whole genome shotgun (WGS) entry which is preliminary data.</text>
</comment>
<dbReference type="SUPFAM" id="SSF141868">
    <property type="entry name" value="EAL domain-like"/>
    <property type="match status" value="1"/>
</dbReference>
<sequence>MKTILQPESSKLYISYLIFHITVYYIWLFYGGFSETVQTIGTYAIPFSASLIATLTLYTVYRKKQGPRKYFWLLFALGCLNYAIAEGIRIYYSVIPKSEVPYPGWADLFYFLQILFFIAAFFQQLWQKKKNTDQIKFLFDMCIIMAVFTALSWHYIIQYVFSEGALSPALLATSIGYPAGDLLLFFCAISFYMRADILFPRPVLALICASAGVQIFADTAYLYYSTKSDSYVSGTLFDPLWTVGLLLTALAGIYALQEQRRELEKPGLAADTLPADGDGISLRLLLPYFSLVLLFIVMVFEKDGPMNGLIIGAGTSVALIIFRQVFTMLENQKLLAQYYDLTSMLEEKIEQRTTELSTKNEQLAVAVQKMEHMAYHDALSGLPNRRLFLDKLNAAIASAKSHSHQLAVVFVDLDRFKNINDTFGHEFGDLLLQGFSKKMAENLRQIDTVSRQGGDEFTIILNDIKATEDIVPLVKRIQSVLEKPVVVNGQELHVSMSIGIAVYPQDGETTEELMKHADIAMYHAKENGKNNYQFFSDEMQSTMFHKIQLENDLREALDNEEFILHYQPQVEAATGKIVGMETLIRWRARDGSIISPAEFIPLAEDTRLILPIGNWVLHNACRQAKKWHDAGHTHLKLAVNLSPLQFMHDDLMDTVDEALESSGFSASSLELEITESVAVYDAEKTIARMQALRNMGVRIALDDFGTGYSSLVYLKKFPINSLKIARPFIQDMVDNPKDKALVEAIVSMAHSLELSVIAEGVETSDQLASLRKLKCDEIQGYFFSKPLAAETFDRLINNKMDSINLR</sequence>
<evidence type="ECO:0000256" key="1">
    <source>
        <dbReference type="SAM" id="Phobius"/>
    </source>
</evidence>
<dbReference type="Gene3D" id="3.20.20.450">
    <property type="entry name" value="EAL domain"/>
    <property type="match status" value="1"/>
</dbReference>
<dbReference type="SMART" id="SM00052">
    <property type="entry name" value="EAL"/>
    <property type="match status" value="1"/>
</dbReference>
<organism evidence="4 5">
    <name type="scientific">Planococcus liqunii</name>
    <dbReference type="NCBI Taxonomy" id="3058394"/>
    <lineage>
        <taxon>Bacteria</taxon>
        <taxon>Bacillati</taxon>
        <taxon>Bacillota</taxon>
        <taxon>Bacilli</taxon>
        <taxon>Bacillales</taxon>
        <taxon>Caryophanaceae</taxon>
        <taxon>Planococcus</taxon>
    </lineage>
</organism>
<evidence type="ECO:0000313" key="4">
    <source>
        <dbReference type="EMBL" id="MDN7227805.1"/>
    </source>
</evidence>
<dbReference type="PANTHER" id="PTHR44757">
    <property type="entry name" value="DIGUANYLATE CYCLASE DGCP"/>
    <property type="match status" value="1"/>
</dbReference>
<feature type="transmembrane region" description="Helical" evidence="1">
    <location>
        <begin position="236"/>
        <end position="256"/>
    </location>
</feature>
<dbReference type="InterPro" id="IPR001633">
    <property type="entry name" value="EAL_dom"/>
</dbReference>
<dbReference type="RefSeq" id="WP_301726379.1">
    <property type="nucleotide sequence ID" value="NZ_JAUJWW010000004.1"/>
</dbReference>
<dbReference type="PROSITE" id="PS50887">
    <property type="entry name" value="GGDEF"/>
    <property type="match status" value="1"/>
</dbReference>
<feature type="transmembrane region" description="Helical" evidence="1">
    <location>
        <begin position="12"/>
        <end position="30"/>
    </location>
</feature>
<dbReference type="Pfam" id="PF13321">
    <property type="entry name" value="DUF4084"/>
    <property type="match status" value="1"/>
</dbReference>
<dbReference type="PANTHER" id="PTHR44757:SF2">
    <property type="entry name" value="BIOFILM ARCHITECTURE MAINTENANCE PROTEIN MBAA"/>
    <property type="match status" value="1"/>
</dbReference>
<feature type="transmembrane region" description="Helical" evidence="1">
    <location>
        <begin position="70"/>
        <end position="92"/>
    </location>
</feature>
<evidence type="ECO:0000259" key="3">
    <source>
        <dbReference type="PROSITE" id="PS50887"/>
    </source>
</evidence>
<feature type="transmembrane region" description="Helical" evidence="1">
    <location>
        <begin position="169"/>
        <end position="191"/>
    </location>
</feature>
<dbReference type="Pfam" id="PF00990">
    <property type="entry name" value="GGDEF"/>
    <property type="match status" value="1"/>
</dbReference>
<dbReference type="CDD" id="cd01948">
    <property type="entry name" value="EAL"/>
    <property type="match status" value="1"/>
</dbReference>
<feature type="transmembrane region" description="Helical" evidence="1">
    <location>
        <begin position="104"/>
        <end position="125"/>
    </location>
</feature>
<keyword evidence="1" id="KW-1133">Transmembrane helix</keyword>
<keyword evidence="1" id="KW-0472">Membrane</keyword>
<keyword evidence="1" id="KW-0812">Transmembrane</keyword>
<feature type="transmembrane region" description="Helical" evidence="1">
    <location>
        <begin position="282"/>
        <end position="300"/>
    </location>
</feature>
<name>A0ABT8MSD0_9BACL</name>
<proteinExistence type="predicted"/>
<gene>
    <name evidence="4" type="ORF">QWY15_10895</name>
</gene>
<dbReference type="CDD" id="cd01949">
    <property type="entry name" value="GGDEF"/>
    <property type="match status" value="1"/>
</dbReference>
<dbReference type="Pfam" id="PF00563">
    <property type="entry name" value="EAL"/>
    <property type="match status" value="1"/>
</dbReference>
<keyword evidence="5" id="KW-1185">Reference proteome</keyword>
<dbReference type="Proteomes" id="UP001172054">
    <property type="component" value="Unassembled WGS sequence"/>
</dbReference>
<reference evidence="4 5" key="1">
    <citation type="submission" date="2023-06" db="EMBL/GenBank/DDBJ databases">
        <title>Novel species in genus Planococcus.</title>
        <authorList>
            <person name="Ning S."/>
        </authorList>
    </citation>
    <scope>NUCLEOTIDE SEQUENCE [LARGE SCALE GENOMIC DNA]</scope>
    <source>
        <strain evidence="4 5">N064</strain>
    </source>
</reference>
<dbReference type="InterPro" id="IPR025152">
    <property type="entry name" value="DUF4084"/>
</dbReference>
<accession>A0ABT8MSD0</accession>
<dbReference type="InterPro" id="IPR043128">
    <property type="entry name" value="Rev_trsase/Diguanyl_cyclase"/>
</dbReference>
<protein>
    <submittedName>
        <fullName evidence="4">DUF4084 domain-containing protein</fullName>
    </submittedName>
</protein>
<dbReference type="SUPFAM" id="SSF55073">
    <property type="entry name" value="Nucleotide cyclase"/>
    <property type="match status" value="1"/>
</dbReference>
<feature type="domain" description="GGDEF" evidence="3">
    <location>
        <begin position="404"/>
        <end position="537"/>
    </location>
</feature>
<dbReference type="Gene3D" id="3.30.70.270">
    <property type="match status" value="1"/>
</dbReference>
<dbReference type="InterPro" id="IPR000160">
    <property type="entry name" value="GGDEF_dom"/>
</dbReference>
<dbReference type="EMBL" id="JAUJWW010000004">
    <property type="protein sequence ID" value="MDN7227805.1"/>
    <property type="molecule type" value="Genomic_DNA"/>
</dbReference>